<dbReference type="InterPro" id="IPR052058">
    <property type="entry name" value="Alcohol_O-acetyltransferase"/>
</dbReference>
<organism evidence="3 4">
    <name type="scientific">Hyalella azteca</name>
    <name type="common">Amphipod</name>
    <dbReference type="NCBI Taxonomy" id="294128"/>
    <lineage>
        <taxon>Eukaryota</taxon>
        <taxon>Metazoa</taxon>
        <taxon>Ecdysozoa</taxon>
        <taxon>Arthropoda</taxon>
        <taxon>Crustacea</taxon>
        <taxon>Multicrustacea</taxon>
        <taxon>Malacostraca</taxon>
        <taxon>Eumalacostraca</taxon>
        <taxon>Peracarida</taxon>
        <taxon>Amphipoda</taxon>
        <taxon>Senticaudata</taxon>
        <taxon>Talitrida</taxon>
        <taxon>Talitroidea</taxon>
        <taxon>Hyalellidae</taxon>
        <taxon>Hyalella</taxon>
    </lineage>
</organism>
<protein>
    <submittedName>
        <fullName evidence="4">Uncharacterized protein LOC108682092</fullName>
    </submittedName>
</protein>
<dbReference type="KEGG" id="hazt:108682092"/>
<accession>A0A8B7PMU8</accession>
<dbReference type="SUPFAM" id="SSF52777">
    <property type="entry name" value="CoA-dependent acyltransferases"/>
    <property type="match status" value="2"/>
</dbReference>
<evidence type="ECO:0000259" key="2">
    <source>
        <dbReference type="Pfam" id="PF00668"/>
    </source>
</evidence>
<evidence type="ECO:0000256" key="1">
    <source>
        <dbReference type="SAM" id="Phobius"/>
    </source>
</evidence>
<keyword evidence="1" id="KW-1133">Transmembrane helix</keyword>
<name>A0A8B7PMU8_HYAAZ</name>
<dbReference type="PANTHER" id="PTHR28037:SF1">
    <property type="entry name" value="ALCOHOL O-ACETYLTRANSFERASE 1-RELATED"/>
    <property type="match status" value="1"/>
</dbReference>
<feature type="transmembrane region" description="Helical" evidence="1">
    <location>
        <begin position="122"/>
        <end position="145"/>
    </location>
</feature>
<dbReference type="Gene3D" id="3.30.559.30">
    <property type="entry name" value="Nonribosomal peptide synthetase, condensation domain"/>
    <property type="match status" value="1"/>
</dbReference>
<keyword evidence="1" id="KW-0472">Membrane</keyword>
<feature type="domain" description="Condensation" evidence="2">
    <location>
        <begin position="214"/>
        <end position="455"/>
    </location>
</feature>
<evidence type="ECO:0000313" key="3">
    <source>
        <dbReference type="Proteomes" id="UP000694843"/>
    </source>
</evidence>
<dbReference type="InterPro" id="IPR023213">
    <property type="entry name" value="CAT-like_dom_sf"/>
</dbReference>
<dbReference type="RefSeq" id="XP_018026692.1">
    <property type="nucleotide sequence ID" value="XM_018171203.2"/>
</dbReference>
<dbReference type="PANTHER" id="PTHR28037">
    <property type="entry name" value="ALCOHOL O-ACETYLTRANSFERASE 1-RELATED"/>
    <property type="match status" value="1"/>
</dbReference>
<evidence type="ECO:0000313" key="4">
    <source>
        <dbReference type="RefSeq" id="XP_018026692.1"/>
    </source>
</evidence>
<dbReference type="AlphaFoldDB" id="A0A8B7PMU8"/>
<dbReference type="GO" id="GO:0003824">
    <property type="term" value="F:catalytic activity"/>
    <property type="evidence" value="ECO:0007669"/>
    <property type="project" value="InterPro"/>
</dbReference>
<proteinExistence type="predicted"/>
<dbReference type="Pfam" id="PF00668">
    <property type="entry name" value="Condensation"/>
    <property type="match status" value="1"/>
</dbReference>
<dbReference type="InterPro" id="IPR001242">
    <property type="entry name" value="Condensation_dom"/>
</dbReference>
<dbReference type="OrthoDB" id="6333174at2759"/>
<dbReference type="OMA" id="HIGCHIT"/>
<keyword evidence="3" id="KW-1185">Reference proteome</keyword>
<gene>
    <name evidence="4" type="primary">LOC108682092</name>
</gene>
<dbReference type="GeneID" id="108682092"/>
<keyword evidence="1" id="KW-0812">Transmembrane</keyword>
<sequence length="647" mass="73338">MSSLIQVEPACCPAPTVLHNSSGLRSPEHNFDTSAGVPRNQSIWTSLPITYILTAIVATNSSGRSPDFLGRRPLTEYSSNSSTSQLKLLNATSEPSSIDWKRPSENPTTDERSFHWLHVVKTVIWVLVLLYISVVIGKIAILAMVTAVECRRIAPNPANKLEGMPPVTPVNFLISGENDGKMQQWGPGDWMRPLGGVEMMFAIGGWLRSLNTVQAVYVTSEKPLTRQLVRQALDLLVLRIPVLSTCIDRRGTRFWYKRMAQTVIDFEVCDEDTAKVLFDVQASSYNLSTGPLWKVRMVRMRPDEESPRGVVDENQTMIAFGILHVITDATTNLIICKELVNIINDLLQNRPISSPSYTLSAPHAEPLVDSTKSYLLAYFWKRFFKVIVFDFNKKTTFKGLVPLPKNYAVETRVKKHVFPEDVTSNLIKKCKENSVTVHSFLVTVANVAYYDVARQRTKENVEEVNMYYTDCINLRRFYPQQEKEHIGCHITMYEQKATVSAAKMVDFWGTAKTIKEKLHQDIAQKTCLKVIPIIKWATIIFPFNIYRNRKRACNITDSHYITTNMGDVTELVGTSDAKDPVHISDIYRSVNGEQAGHLFTYTCHTFRKRLYVSIDYCGNKMTDTQATEFFNDMIQKITNLATNGTLK</sequence>
<dbReference type="Gene3D" id="3.30.559.10">
    <property type="entry name" value="Chloramphenicol acetyltransferase-like domain"/>
    <property type="match status" value="1"/>
</dbReference>
<reference evidence="4" key="1">
    <citation type="submission" date="2025-08" db="UniProtKB">
        <authorList>
            <consortium name="RefSeq"/>
        </authorList>
    </citation>
    <scope>IDENTIFICATION</scope>
    <source>
        <tissue evidence="4">Whole organism</tissue>
    </source>
</reference>
<dbReference type="Proteomes" id="UP000694843">
    <property type="component" value="Unplaced"/>
</dbReference>